<proteinExistence type="predicted"/>
<feature type="region of interest" description="Disordered" evidence="1">
    <location>
        <begin position="23"/>
        <end position="46"/>
    </location>
</feature>
<gene>
    <name evidence="2" type="ORF">NC653_005956</name>
</gene>
<keyword evidence="3" id="KW-1185">Reference proteome</keyword>
<protein>
    <submittedName>
        <fullName evidence="2">Uncharacterized protein</fullName>
    </submittedName>
</protein>
<sequence length="198" mass="22824">MSSSSSSLRTTCRPHTVLTSFMCSSGSRHQPRSRIRVSFRTPPDGNKSPPSFFSPWLIHTNNNDPWFRVNHKRTIVRAWTEPKSPYETLELERDAEEEDIKFMTEEALLRMEKQLKLDSSRFKLAYVVANGMNEKAKVNKSDMDNRVNPMKGLLYSVYSSANVGQAYTLNECQFLFFQAFRSMDGVAYEKKKSFLING</sequence>
<dbReference type="EMBL" id="JAQIZT010000002">
    <property type="protein sequence ID" value="KAJ7006754.1"/>
    <property type="molecule type" value="Genomic_DNA"/>
</dbReference>
<dbReference type="AlphaFoldDB" id="A0AAD6RDI6"/>
<comment type="caution">
    <text evidence="2">The sequence shown here is derived from an EMBL/GenBank/DDBJ whole genome shotgun (WGS) entry which is preliminary data.</text>
</comment>
<reference evidence="2" key="1">
    <citation type="journal article" date="2023" name="Mol. Ecol. Resour.">
        <title>Chromosome-level genome assembly of a triploid poplar Populus alba 'Berolinensis'.</title>
        <authorList>
            <person name="Chen S."/>
            <person name="Yu Y."/>
            <person name="Wang X."/>
            <person name="Wang S."/>
            <person name="Zhang T."/>
            <person name="Zhou Y."/>
            <person name="He R."/>
            <person name="Meng N."/>
            <person name="Wang Y."/>
            <person name="Liu W."/>
            <person name="Liu Z."/>
            <person name="Liu J."/>
            <person name="Guo Q."/>
            <person name="Huang H."/>
            <person name="Sederoff R.R."/>
            <person name="Wang G."/>
            <person name="Qu G."/>
            <person name="Chen S."/>
        </authorList>
    </citation>
    <scope>NUCLEOTIDE SEQUENCE</scope>
    <source>
        <strain evidence="2">SC-2020</strain>
    </source>
</reference>
<name>A0AAD6RDI6_9ROSI</name>
<evidence type="ECO:0000313" key="3">
    <source>
        <dbReference type="Proteomes" id="UP001164929"/>
    </source>
</evidence>
<accession>A0AAD6RDI6</accession>
<evidence type="ECO:0000313" key="2">
    <source>
        <dbReference type="EMBL" id="KAJ7006754.1"/>
    </source>
</evidence>
<organism evidence="2 3">
    <name type="scientific">Populus alba x Populus x berolinensis</name>
    <dbReference type="NCBI Taxonomy" id="444605"/>
    <lineage>
        <taxon>Eukaryota</taxon>
        <taxon>Viridiplantae</taxon>
        <taxon>Streptophyta</taxon>
        <taxon>Embryophyta</taxon>
        <taxon>Tracheophyta</taxon>
        <taxon>Spermatophyta</taxon>
        <taxon>Magnoliopsida</taxon>
        <taxon>eudicotyledons</taxon>
        <taxon>Gunneridae</taxon>
        <taxon>Pentapetalae</taxon>
        <taxon>rosids</taxon>
        <taxon>fabids</taxon>
        <taxon>Malpighiales</taxon>
        <taxon>Salicaceae</taxon>
        <taxon>Saliceae</taxon>
        <taxon>Populus</taxon>
    </lineage>
</organism>
<dbReference type="Proteomes" id="UP001164929">
    <property type="component" value="Chromosome 2"/>
</dbReference>
<evidence type="ECO:0000256" key="1">
    <source>
        <dbReference type="SAM" id="MobiDB-lite"/>
    </source>
</evidence>